<proteinExistence type="predicted"/>
<dbReference type="OrthoDB" id="3539197at2"/>
<accession>A0A4R8ZU01</accession>
<gene>
    <name evidence="1" type="ORF">E3T55_18805</name>
</gene>
<protein>
    <submittedName>
        <fullName evidence="1">Uncharacterized protein</fullName>
    </submittedName>
</protein>
<evidence type="ECO:0000313" key="2">
    <source>
        <dbReference type="Proteomes" id="UP000297447"/>
    </source>
</evidence>
<keyword evidence="2" id="KW-1185">Reference proteome</keyword>
<reference evidence="1 2" key="1">
    <citation type="submission" date="2019-03" db="EMBL/GenBank/DDBJ databases">
        <title>Genomics of glacier-inhabiting Cryobacterium strains.</title>
        <authorList>
            <person name="Liu Q."/>
            <person name="Xin Y.-H."/>
        </authorList>
    </citation>
    <scope>NUCLEOTIDE SEQUENCE [LARGE SCALE GENOMIC DNA]</scope>
    <source>
        <strain evidence="1 2">Hh14</strain>
    </source>
</reference>
<dbReference type="EMBL" id="SOHE01000085">
    <property type="protein sequence ID" value="TFD45386.1"/>
    <property type="molecule type" value="Genomic_DNA"/>
</dbReference>
<dbReference type="Proteomes" id="UP000297447">
    <property type="component" value="Unassembled WGS sequence"/>
</dbReference>
<name>A0A4R8ZU01_9MICO</name>
<evidence type="ECO:0000313" key="1">
    <source>
        <dbReference type="EMBL" id="TFD45386.1"/>
    </source>
</evidence>
<sequence length="102" mass="11557">MLVHRQFRDHWAELAARVGLQQAQQFWDHVSHNPGQRDPIAQITILKGKAGKSMGPNWSRTYHYEVSGAGRIDYQFNEAFKTSPSGDAHRVVAIRTISFGSH</sequence>
<organism evidence="1 2">
    <name type="scientific">Cryobacterium frigoriphilum</name>
    <dbReference type="NCBI Taxonomy" id="1259150"/>
    <lineage>
        <taxon>Bacteria</taxon>
        <taxon>Bacillati</taxon>
        <taxon>Actinomycetota</taxon>
        <taxon>Actinomycetes</taxon>
        <taxon>Micrococcales</taxon>
        <taxon>Microbacteriaceae</taxon>
        <taxon>Cryobacterium</taxon>
    </lineage>
</organism>
<comment type="caution">
    <text evidence="1">The sequence shown here is derived from an EMBL/GenBank/DDBJ whole genome shotgun (WGS) entry which is preliminary data.</text>
</comment>
<dbReference type="AlphaFoldDB" id="A0A4R8ZU01"/>
<dbReference type="RefSeq" id="WP_134521072.1">
    <property type="nucleotide sequence ID" value="NZ_SOHE01000085.1"/>
</dbReference>